<keyword evidence="1" id="KW-0472">Membrane</keyword>
<name>A0A412H285_9BACT</name>
<dbReference type="AlphaFoldDB" id="A0A412H285"/>
<reference evidence="2 3" key="1">
    <citation type="submission" date="2018-08" db="EMBL/GenBank/DDBJ databases">
        <title>A genome reference for cultivated species of the human gut microbiota.</title>
        <authorList>
            <person name="Zou Y."/>
            <person name="Xue W."/>
            <person name="Luo G."/>
        </authorList>
    </citation>
    <scope>NUCLEOTIDE SEQUENCE [LARGE SCALE GENOMIC DNA]</scope>
    <source>
        <strain evidence="2 3">AF24-16AC</strain>
    </source>
</reference>
<keyword evidence="1" id="KW-0812">Transmembrane</keyword>
<protein>
    <submittedName>
        <fullName evidence="2">Uncharacterized protein</fullName>
    </submittedName>
</protein>
<keyword evidence="1" id="KW-1133">Transmembrane helix</keyword>
<sequence>MFINFAEYFMSVIVIILAYILSLFTYKPKSIESKIISFIIFVALFCVFNILFRMITSVITLLFIIASIYSLYSEGKKAKIMASSIFLLLMITLIQPIEQFPYYKSNNKHILTFIEKPAIYDIFSFEYNDTIINTYSEQFYYIGGNSNYFFIIDRKQNNTMIIPKSSCSNIKCEPLSVRKIKKIFRH</sequence>
<accession>A0A412H285</accession>
<evidence type="ECO:0000313" key="3">
    <source>
        <dbReference type="Proteomes" id="UP000285750"/>
    </source>
</evidence>
<comment type="caution">
    <text evidence="2">The sequence shown here is derived from an EMBL/GenBank/DDBJ whole genome shotgun (WGS) entry which is preliminary data.</text>
</comment>
<evidence type="ECO:0000256" key="1">
    <source>
        <dbReference type="SAM" id="Phobius"/>
    </source>
</evidence>
<feature type="transmembrane region" description="Helical" evidence="1">
    <location>
        <begin position="80"/>
        <end position="97"/>
    </location>
</feature>
<proteinExistence type="predicted"/>
<dbReference type="Proteomes" id="UP000285750">
    <property type="component" value="Unassembled WGS sequence"/>
</dbReference>
<feature type="transmembrane region" description="Helical" evidence="1">
    <location>
        <begin position="38"/>
        <end position="68"/>
    </location>
</feature>
<organism evidence="2 3">
    <name type="scientific">Phocaeicola plebeius</name>
    <dbReference type="NCBI Taxonomy" id="310297"/>
    <lineage>
        <taxon>Bacteria</taxon>
        <taxon>Pseudomonadati</taxon>
        <taxon>Bacteroidota</taxon>
        <taxon>Bacteroidia</taxon>
        <taxon>Bacteroidales</taxon>
        <taxon>Bacteroidaceae</taxon>
        <taxon>Phocaeicola</taxon>
    </lineage>
</organism>
<dbReference type="EMBL" id="QRUY01000048">
    <property type="protein sequence ID" value="RGS03060.1"/>
    <property type="molecule type" value="Genomic_DNA"/>
</dbReference>
<evidence type="ECO:0000313" key="2">
    <source>
        <dbReference type="EMBL" id="RGS03060.1"/>
    </source>
</evidence>
<feature type="transmembrane region" description="Helical" evidence="1">
    <location>
        <begin position="6"/>
        <end position="26"/>
    </location>
</feature>
<gene>
    <name evidence="2" type="ORF">DWY14_15250</name>
</gene>